<dbReference type="Proteomes" id="UP000591735">
    <property type="component" value="Unassembled WGS sequence"/>
</dbReference>
<dbReference type="EMBL" id="JACHFE010000002">
    <property type="protein sequence ID" value="MBB5320319.1"/>
    <property type="molecule type" value="Genomic_DNA"/>
</dbReference>
<keyword evidence="2" id="KW-1185">Reference proteome</keyword>
<name>A0A840U5A5_9GAMM</name>
<sequence>MNSTSKNKHGRFLPEDFDIAHDLCFTIHDVMLQVIKSGEEGGFFRTKIDLGDGEAQELEEIGDIFEWLEAKSRYEDRAKILATTILPAILSDSLHCIYESLECSRKAKLSITYMLVRKPIQENLYVLESMVLDNLNFANTLASDSLRLRPKNAGGVEGHKNRISKVLEVIGETERLDAGYIAQLRYDKKSEDSFDGICNHAMHLFTEHPAIKTDNLNINFIFSGWEQKWTQWDYLYSRLPYLLFYMHRVVEHIIGAIAPTSPEYLDDISRRISAFVVLWWRDVEEHYKSEELRQFYEKTEKWLNWRCTENGCSLPSLKDIRRMSETGAFPGESLISLKKRNFGYSINSALNKRRANRKKWK</sequence>
<evidence type="ECO:0000313" key="2">
    <source>
        <dbReference type="Proteomes" id="UP000591735"/>
    </source>
</evidence>
<comment type="caution">
    <text evidence="1">The sequence shown here is derived from an EMBL/GenBank/DDBJ whole genome shotgun (WGS) entry which is preliminary data.</text>
</comment>
<protein>
    <submittedName>
        <fullName evidence="1">Uncharacterized protein</fullName>
    </submittedName>
</protein>
<organism evidence="1 2">
    <name type="scientific">Marinobacter oulmenensis</name>
    <dbReference type="NCBI Taxonomy" id="643747"/>
    <lineage>
        <taxon>Bacteria</taxon>
        <taxon>Pseudomonadati</taxon>
        <taxon>Pseudomonadota</taxon>
        <taxon>Gammaproteobacteria</taxon>
        <taxon>Pseudomonadales</taxon>
        <taxon>Marinobacteraceae</taxon>
        <taxon>Marinobacter</taxon>
    </lineage>
</organism>
<dbReference type="RefSeq" id="WP_183700013.1">
    <property type="nucleotide sequence ID" value="NZ_JACHFE010000002.1"/>
</dbReference>
<dbReference type="AlphaFoldDB" id="A0A840U5A5"/>
<reference evidence="1 2" key="1">
    <citation type="submission" date="2020-08" db="EMBL/GenBank/DDBJ databases">
        <title>Genomic Encyclopedia of Type Strains, Phase IV (KMG-IV): sequencing the most valuable type-strain genomes for metagenomic binning, comparative biology and taxonomic classification.</title>
        <authorList>
            <person name="Goeker M."/>
        </authorList>
    </citation>
    <scope>NUCLEOTIDE SEQUENCE [LARGE SCALE GENOMIC DNA]</scope>
    <source>
        <strain evidence="1 2">DSM 22359</strain>
    </source>
</reference>
<proteinExistence type="predicted"/>
<evidence type="ECO:0000313" key="1">
    <source>
        <dbReference type="EMBL" id="MBB5320319.1"/>
    </source>
</evidence>
<accession>A0A840U5A5</accession>
<gene>
    <name evidence="1" type="ORF">HNR38_000791</name>
</gene>